<evidence type="ECO:0000259" key="3">
    <source>
        <dbReference type="Pfam" id="PF22807"/>
    </source>
</evidence>
<dbReference type="EMBL" id="CAJNOK010016638">
    <property type="protein sequence ID" value="CAF1248918.1"/>
    <property type="molecule type" value="Genomic_DNA"/>
</dbReference>
<dbReference type="InterPro" id="IPR011042">
    <property type="entry name" value="6-blade_b-propeller_TolB-like"/>
</dbReference>
<feature type="signal peptide" evidence="2">
    <location>
        <begin position="1"/>
        <end position="17"/>
    </location>
</feature>
<comment type="caution">
    <text evidence="5">The sequence shown here is derived from an EMBL/GenBank/DDBJ whole genome shotgun (WGS) entry which is preliminary data.</text>
</comment>
<dbReference type="PANTHER" id="PTHR19328:SF55">
    <property type="entry name" value="BLR6566 PROTEIN"/>
    <property type="match status" value="1"/>
</dbReference>
<keyword evidence="8" id="KW-1185">Reference proteome</keyword>
<feature type="transmembrane region" description="Helical" evidence="1">
    <location>
        <begin position="414"/>
        <end position="433"/>
    </location>
</feature>
<sequence length="437" mass="49203">MLRLIVFIAIFISNSVSDNLTFTPTAIRISLNELPDPYATSSVRKSPKIVSPPSNPKFYLPENFTISVYKDDLNRPRWLCYTPTGDLLVTEIGANKITILIDTNNDSYPDETQTFADSSNGLNQPIGMVFFNGYFYVGNQVDVRRYPYQNGSRSIQGTGQILMRFPGGGHWTRNIVIAPTNDRLYVTIGSASNVDEEPSPRATVQVINLDGTNNHTFVSGVRNPVGLAFHPVTNDLYAAVQERDLLGDDLVPDYFTHIQQDEFYGWPYSYLSSKNIDPRRRFTNGTSERPDLVAQTKSPDVLFQAHSAVLDMRFYTGKSFPQRYQNGAFATLRGSWNKNTGTGYKIVFIPFGSDNRPLGYYEDFIYGFLTKPEVPETFGRPVGLLVLKDGSLLLTEDGNGRIYRVQFNGSNEFSFSYVVMVFITFAKSLFTLISNFM</sequence>
<evidence type="ECO:0000313" key="6">
    <source>
        <dbReference type="EMBL" id="CAF4056485.1"/>
    </source>
</evidence>
<proteinExistence type="predicted"/>
<reference evidence="5" key="1">
    <citation type="submission" date="2021-02" db="EMBL/GenBank/DDBJ databases">
        <authorList>
            <person name="Nowell W R."/>
        </authorList>
    </citation>
    <scope>NUCLEOTIDE SEQUENCE</scope>
</reference>
<dbReference type="Proteomes" id="UP000677228">
    <property type="component" value="Unassembled WGS sequence"/>
</dbReference>
<protein>
    <recommendedName>
        <fullName evidence="3">Pyrroloquinoline quinone-dependent pyranose dehydrogenase beta-propeller domain-containing protein</fullName>
    </recommendedName>
</protein>
<organism evidence="5 8">
    <name type="scientific">Didymodactylos carnosus</name>
    <dbReference type="NCBI Taxonomy" id="1234261"/>
    <lineage>
        <taxon>Eukaryota</taxon>
        <taxon>Metazoa</taxon>
        <taxon>Spiralia</taxon>
        <taxon>Gnathifera</taxon>
        <taxon>Rotifera</taxon>
        <taxon>Eurotatoria</taxon>
        <taxon>Bdelloidea</taxon>
        <taxon>Philodinida</taxon>
        <taxon>Philodinidae</taxon>
        <taxon>Didymodactylos</taxon>
    </lineage>
</organism>
<accession>A0A815JKV4</accession>
<dbReference type="EMBL" id="CAJOBA010038187">
    <property type="protein sequence ID" value="CAF4056485.1"/>
    <property type="molecule type" value="Genomic_DNA"/>
</dbReference>
<evidence type="ECO:0000256" key="2">
    <source>
        <dbReference type="SAM" id="SignalP"/>
    </source>
</evidence>
<dbReference type="SUPFAM" id="SSF50952">
    <property type="entry name" value="Soluble quinoprotein glucose dehydrogenase"/>
    <property type="match status" value="1"/>
</dbReference>
<dbReference type="EMBL" id="CAJOBC010081577">
    <property type="protein sequence ID" value="CAF4276232.1"/>
    <property type="molecule type" value="Genomic_DNA"/>
</dbReference>
<feature type="chain" id="PRO_5035606169" description="Pyrroloquinoline quinone-dependent pyranose dehydrogenase beta-propeller domain-containing protein" evidence="2">
    <location>
        <begin position="18"/>
        <end position="437"/>
    </location>
</feature>
<dbReference type="Proteomes" id="UP000663829">
    <property type="component" value="Unassembled WGS sequence"/>
</dbReference>
<keyword evidence="1" id="KW-0472">Membrane</keyword>
<keyword evidence="1" id="KW-1133">Transmembrane helix</keyword>
<name>A0A815JKV4_9BILA</name>
<dbReference type="InterPro" id="IPR011041">
    <property type="entry name" value="Quinoprot_gluc/sorb_DH_b-prop"/>
</dbReference>
<evidence type="ECO:0000313" key="4">
    <source>
        <dbReference type="EMBL" id="CAF1248918.1"/>
    </source>
</evidence>
<evidence type="ECO:0000313" key="8">
    <source>
        <dbReference type="Proteomes" id="UP000663829"/>
    </source>
</evidence>
<dbReference type="InterPro" id="IPR054539">
    <property type="entry name" value="Beta-prop_PDH"/>
</dbReference>
<feature type="domain" description="Pyrroloquinoline quinone-dependent pyranose dehydrogenase beta-propeller" evidence="3">
    <location>
        <begin position="62"/>
        <end position="406"/>
    </location>
</feature>
<dbReference type="EMBL" id="CAJNOQ010016453">
    <property type="protein sequence ID" value="CAF1381247.1"/>
    <property type="molecule type" value="Genomic_DNA"/>
</dbReference>
<dbReference type="Pfam" id="PF22807">
    <property type="entry name" value="TrAA12"/>
    <property type="match status" value="1"/>
</dbReference>
<dbReference type="PANTHER" id="PTHR19328">
    <property type="entry name" value="HEDGEHOG-INTERACTING PROTEIN"/>
    <property type="match status" value="1"/>
</dbReference>
<dbReference type="AlphaFoldDB" id="A0A815JKV4"/>
<evidence type="ECO:0000313" key="7">
    <source>
        <dbReference type="EMBL" id="CAF4276232.1"/>
    </source>
</evidence>
<dbReference type="Proteomes" id="UP000681722">
    <property type="component" value="Unassembled WGS sequence"/>
</dbReference>
<dbReference type="OrthoDB" id="9972746at2759"/>
<evidence type="ECO:0000256" key="1">
    <source>
        <dbReference type="SAM" id="Phobius"/>
    </source>
</evidence>
<dbReference type="Gene3D" id="2.120.10.30">
    <property type="entry name" value="TolB, C-terminal domain"/>
    <property type="match status" value="1"/>
</dbReference>
<dbReference type="Proteomes" id="UP000682733">
    <property type="component" value="Unassembled WGS sequence"/>
</dbReference>
<evidence type="ECO:0000313" key="5">
    <source>
        <dbReference type="EMBL" id="CAF1381247.1"/>
    </source>
</evidence>
<keyword evidence="2" id="KW-0732">Signal</keyword>
<keyword evidence="1" id="KW-0812">Transmembrane</keyword>
<gene>
    <name evidence="5" type="ORF">GPM918_LOCUS32339</name>
    <name evidence="4" type="ORF">OVA965_LOCUS26183</name>
    <name evidence="7" type="ORF">SRO942_LOCUS33008</name>
    <name evidence="6" type="ORF">TMI583_LOCUS26919</name>
</gene>